<sequence>MGKENSKTFGLLFTSLMVSFAVPSSHGSFTNEQDVYAINSLYVAFGSPPLPGWLSTGGDPCVEGWQGVQCVGSNISSIILNGANLGGQLGDKLDKFSSIITVDLSGNCIGGSIPNNLPATMRKFFLSANQFTGSIPDSLSILTLLEAMSLNNNFFTGELPDAFQTLTSLINLDLSSNNFSGQLPLSLEKLSSLTTLHVQNNQLTGTLDVLQDLPIRDLDIENNLFSGPVPGKMMSIPNFKKDGNPFNTTVASALLPLMSSPIYEGPTSDVIPGRPADGPSVQDGSQYKKVSKTRKTIQIVAFVGVGMILCIVVVLVAMLLIRCGKESKIKRTVKRPKVGPYKGCKEKPKGNDSLIRHTIEMKKVSVLKEAVQKPTKEHEMDTIGMWMVAQKPRVEQDTNMDGMGAVAVGLPVEEVCANPVRAKLPKHLDPLTSVTSFTVGSLQQYTNSFGQENLIGVGSLGSVYQAECPDGQLLAVKKLDNTNLMLQTDESFLNLVSIISKLQHANVVKLVGYCAEHRQCLLVYEYCSNGTLNDVLHSGHELNKKLSWNARIRIALGAARALEYLHEVCQPPIVHRKFKSSNLLLDDELTVRASDCGLDSLFSSGSVRQLSGNILSSLGYGAPEFIQSRIYTCQSDIYNFGVVMLELLTGRKPYDSSRPRGEQHLARWAISQLHDIASLSRMVDPSLSSCPEKSLSQLADIISICIQSEPEFRPPMSEIVQKLLYMMSR</sequence>
<protein>
    <submittedName>
        <fullName evidence="1">Uncharacterized protein</fullName>
    </submittedName>
</protein>
<gene>
    <name evidence="1" type="ORF">MRB53_022445</name>
</gene>
<proteinExistence type="predicted"/>
<reference evidence="1 2" key="1">
    <citation type="journal article" date="2022" name="Hortic Res">
        <title>A haplotype resolved chromosomal level avocado genome allows analysis of novel avocado genes.</title>
        <authorList>
            <person name="Nath O."/>
            <person name="Fletcher S.J."/>
            <person name="Hayward A."/>
            <person name="Shaw L.M."/>
            <person name="Masouleh A.K."/>
            <person name="Furtado A."/>
            <person name="Henry R.J."/>
            <person name="Mitter N."/>
        </authorList>
    </citation>
    <scope>NUCLEOTIDE SEQUENCE [LARGE SCALE GENOMIC DNA]</scope>
    <source>
        <strain evidence="2">cv. Hass</strain>
    </source>
</reference>
<evidence type="ECO:0000313" key="1">
    <source>
        <dbReference type="EMBL" id="KAJ8629122.1"/>
    </source>
</evidence>
<keyword evidence="2" id="KW-1185">Reference proteome</keyword>
<comment type="caution">
    <text evidence="1">The sequence shown here is derived from an EMBL/GenBank/DDBJ whole genome shotgun (WGS) entry which is preliminary data.</text>
</comment>
<name>A0ACC2L708_PERAE</name>
<evidence type="ECO:0000313" key="2">
    <source>
        <dbReference type="Proteomes" id="UP001234297"/>
    </source>
</evidence>
<dbReference type="Proteomes" id="UP001234297">
    <property type="component" value="Chromosome 7"/>
</dbReference>
<organism evidence="1 2">
    <name type="scientific">Persea americana</name>
    <name type="common">Avocado</name>
    <dbReference type="NCBI Taxonomy" id="3435"/>
    <lineage>
        <taxon>Eukaryota</taxon>
        <taxon>Viridiplantae</taxon>
        <taxon>Streptophyta</taxon>
        <taxon>Embryophyta</taxon>
        <taxon>Tracheophyta</taxon>
        <taxon>Spermatophyta</taxon>
        <taxon>Magnoliopsida</taxon>
        <taxon>Magnoliidae</taxon>
        <taxon>Laurales</taxon>
        <taxon>Lauraceae</taxon>
        <taxon>Persea</taxon>
    </lineage>
</organism>
<dbReference type="EMBL" id="CM056815">
    <property type="protein sequence ID" value="KAJ8629122.1"/>
    <property type="molecule type" value="Genomic_DNA"/>
</dbReference>
<accession>A0ACC2L708</accession>